<dbReference type="InterPro" id="IPR051159">
    <property type="entry name" value="Hexapeptide_acetyltransf"/>
</dbReference>
<dbReference type="Gene3D" id="2.160.10.10">
    <property type="entry name" value="Hexapeptide repeat proteins"/>
    <property type="match status" value="1"/>
</dbReference>
<comment type="caution">
    <text evidence="1">The sequence shown here is derived from an EMBL/GenBank/DDBJ whole genome shotgun (WGS) entry which is preliminary data.</text>
</comment>
<organism evidence="1 2">
    <name type="scientific">Ulvibacter antarcticus</name>
    <dbReference type="NCBI Taxonomy" id="442714"/>
    <lineage>
        <taxon>Bacteria</taxon>
        <taxon>Pseudomonadati</taxon>
        <taxon>Bacteroidota</taxon>
        <taxon>Flavobacteriia</taxon>
        <taxon>Flavobacteriales</taxon>
        <taxon>Flavobacteriaceae</taxon>
        <taxon>Ulvibacter</taxon>
    </lineage>
</organism>
<proteinExistence type="predicted"/>
<sequence length="194" mass="21634">MIRFLKIFSFIPFIKRLVYRKYYATGLGTYIVNSFYKVILRINAPADFLCHFTSRVNSPKKIKFIGSDLSSQYLSMATSGGCYYQALNGIVIGEGTIWSYNCCFVSANHSFLNLTKHTETEPIRIGERVWLGANCVVLPSVSIGDYSIIGASSLVSKDIPEYTIAVGNPARVIAKRCKICLSKIKLEENCPNCS</sequence>
<reference evidence="1 2" key="1">
    <citation type="submission" date="2018-10" db="EMBL/GenBank/DDBJ databases">
        <title>Genomic Encyclopedia of Archaeal and Bacterial Type Strains, Phase II (KMG-II): from individual species to whole genera.</title>
        <authorList>
            <person name="Goeker M."/>
        </authorList>
    </citation>
    <scope>NUCLEOTIDE SEQUENCE [LARGE SCALE GENOMIC DNA]</scope>
    <source>
        <strain evidence="1 2">DSM 23424</strain>
    </source>
</reference>
<dbReference type="SUPFAM" id="SSF51161">
    <property type="entry name" value="Trimeric LpxA-like enzymes"/>
    <property type="match status" value="1"/>
</dbReference>
<dbReference type="AlphaFoldDB" id="A0A3L9YHT8"/>
<dbReference type="EMBL" id="REFC01000013">
    <property type="protein sequence ID" value="RMA58950.1"/>
    <property type="molecule type" value="Genomic_DNA"/>
</dbReference>
<accession>A0A3L9YHT8</accession>
<dbReference type="Proteomes" id="UP000271339">
    <property type="component" value="Unassembled WGS sequence"/>
</dbReference>
<dbReference type="GO" id="GO:0016740">
    <property type="term" value="F:transferase activity"/>
    <property type="evidence" value="ECO:0007669"/>
    <property type="project" value="UniProtKB-KW"/>
</dbReference>
<dbReference type="Pfam" id="PF00132">
    <property type="entry name" value="Hexapep"/>
    <property type="match status" value="1"/>
</dbReference>
<dbReference type="OrthoDB" id="9794407at2"/>
<keyword evidence="2" id="KW-1185">Reference proteome</keyword>
<evidence type="ECO:0000313" key="2">
    <source>
        <dbReference type="Proteomes" id="UP000271339"/>
    </source>
</evidence>
<dbReference type="PANTHER" id="PTHR23416">
    <property type="entry name" value="SIALIC ACID SYNTHASE-RELATED"/>
    <property type="match status" value="1"/>
</dbReference>
<name>A0A3L9YHT8_9FLAO</name>
<evidence type="ECO:0000313" key="1">
    <source>
        <dbReference type="EMBL" id="RMA58950.1"/>
    </source>
</evidence>
<dbReference type="RefSeq" id="WP_121907886.1">
    <property type="nucleotide sequence ID" value="NZ_REFC01000013.1"/>
</dbReference>
<keyword evidence="1" id="KW-0808">Transferase</keyword>
<gene>
    <name evidence="1" type="ORF">BXY75_2332</name>
</gene>
<protein>
    <submittedName>
        <fullName evidence="1">Transferase family hexapeptide repeat protein</fullName>
    </submittedName>
</protein>
<dbReference type="InterPro" id="IPR011004">
    <property type="entry name" value="Trimer_LpxA-like_sf"/>
</dbReference>
<dbReference type="InterPro" id="IPR001451">
    <property type="entry name" value="Hexapep"/>
</dbReference>
<dbReference type="CDD" id="cd04647">
    <property type="entry name" value="LbH_MAT_like"/>
    <property type="match status" value="1"/>
</dbReference>